<dbReference type="GO" id="GO:0016301">
    <property type="term" value="F:kinase activity"/>
    <property type="evidence" value="ECO:0007669"/>
    <property type="project" value="UniProtKB-KW"/>
</dbReference>
<keyword evidence="24" id="KW-1185">Reference proteome</keyword>
<feature type="domain" description="EF-hand" evidence="22">
    <location>
        <begin position="1188"/>
        <end position="1223"/>
    </location>
</feature>
<dbReference type="Gene3D" id="3.30.200.20">
    <property type="entry name" value="Phosphorylase Kinase, domain 1"/>
    <property type="match status" value="1"/>
</dbReference>
<organism evidence="23 24">
    <name type="scientific">Durusdinium trenchii</name>
    <dbReference type="NCBI Taxonomy" id="1381693"/>
    <lineage>
        <taxon>Eukaryota</taxon>
        <taxon>Sar</taxon>
        <taxon>Alveolata</taxon>
        <taxon>Dinophyceae</taxon>
        <taxon>Suessiales</taxon>
        <taxon>Symbiodiniaceae</taxon>
        <taxon>Durusdinium</taxon>
    </lineage>
</organism>
<keyword evidence="18" id="KW-0175">Coiled coil</keyword>
<dbReference type="CDD" id="cd11375">
    <property type="entry name" value="Peptidase_M54"/>
    <property type="match status" value="1"/>
</dbReference>
<keyword evidence="9" id="KW-0378">Hydrolase</keyword>
<dbReference type="InterPro" id="IPR011992">
    <property type="entry name" value="EF-hand-dom_pair"/>
</dbReference>
<dbReference type="Gene3D" id="3.40.390.10">
    <property type="entry name" value="Collagenase (Catalytic Domain)"/>
    <property type="match status" value="1"/>
</dbReference>
<dbReference type="PANTHER" id="PTHR44899">
    <property type="entry name" value="CAMK FAMILY PROTEIN KINASE"/>
    <property type="match status" value="1"/>
</dbReference>
<proteinExistence type="inferred from homology"/>
<gene>
    <name evidence="23" type="ORF">SCF082_LOCUS4173</name>
</gene>
<evidence type="ECO:0000256" key="4">
    <source>
        <dbReference type="ARBA" id="ARBA00022670"/>
    </source>
</evidence>
<dbReference type="PROSITE" id="PS00018">
    <property type="entry name" value="EF_HAND_1"/>
    <property type="match status" value="1"/>
</dbReference>
<evidence type="ECO:0000256" key="1">
    <source>
        <dbReference type="ARBA" id="ARBA00001947"/>
    </source>
</evidence>
<evidence type="ECO:0000259" key="21">
    <source>
        <dbReference type="PROSITE" id="PS50103"/>
    </source>
</evidence>
<dbReference type="SMART" id="SM00054">
    <property type="entry name" value="EFh"/>
    <property type="match status" value="4"/>
</dbReference>
<feature type="domain" description="Protein kinase" evidence="20">
    <location>
        <begin position="1587"/>
        <end position="1852"/>
    </location>
</feature>
<keyword evidence="4" id="KW-0645">Protease</keyword>
<dbReference type="SUPFAM" id="SSF56112">
    <property type="entry name" value="Protein kinase-like (PK-like)"/>
    <property type="match status" value="1"/>
</dbReference>
<keyword evidence="3" id="KW-0723">Serine/threonine-protein kinase</keyword>
<dbReference type="Proteomes" id="UP001642464">
    <property type="component" value="Unassembled WGS sequence"/>
</dbReference>
<keyword evidence="7" id="KW-0547">Nucleotide-binding</keyword>
<dbReference type="CDD" id="cd00051">
    <property type="entry name" value="EFh"/>
    <property type="match status" value="2"/>
</dbReference>
<dbReference type="InterPro" id="IPR051131">
    <property type="entry name" value="NEK_Ser/Thr_kinase_NIMA"/>
</dbReference>
<protein>
    <recommendedName>
        <fullName evidence="2">non-specific serine/threonine protein kinase</fullName>
        <ecNumber evidence="2">2.7.11.1</ecNumber>
    </recommendedName>
</protein>
<comment type="similarity">
    <text evidence="14">Belongs to the protein kinase superfamily. Ser/Thr protein kinase family. CDPK subfamily.</text>
</comment>
<evidence type="ECO:0000256" key="19">
    <source>
        <dbReference type="SAM" id="MobiDB-lite"/>
    </source>
</evidence>
<feature type="compositionally biased region" description="Basic and acidic residues" evidence="19">
    <location>
        <begin position="746"/>
        <end position="757"/>
    </location>
</feature>
<dbReference type="PROSITE" id="PS50103">
    <property type="entry name" value="ZF_C3H1"/>
    <property type="match status" value="1"/>
</dbReference>
<dbReference type="InterPro" id="IPR000571">
    <property type="entry name" value="Znf_CCCH"/>
</dbReference>
<sequence>MLPESRASCAYRRSPVGAQNQWRAVKAMRAVAGAPNQRFHPPTPERPHCKRFGTPEGCPFGDDCTHLHSLDGINDLRDEVQKPPSADAPRVFLHKMEDRKVGKGSISLILRTLATGGVWPTDRPESADVLLANAFPSASLLSKLLPGCLVNHFPGEHELSCKDRLARLLRKHSFCPETFILPEEERDFEAAALAEPEAAWILKPCQLGEGRHIEILEGKNASKRPPRPCIASQYIHNPLQVEGRKIDLRVYVLVTQLHPEMQAFVFREGLVRFCAGSYDAASYQELQAHISNNAVQTKTSRHASGQNWTLDQLWFHLQQEGTCEVQPETIWCRILRMVRDVLTLWQPKALAYRTKADVHCYSLMAFDLLIDNSGGVWLLEVNSKPALHAQSSSLKAIFPVHFAVKGALLADLFSLLGLPTTSHASCNSVSTEPTTAGKAPDHAKSSFGFYPLEFSASHGLVLWLAANWAYFSSFLDETRHMAQPVPSSIHKNSLKKVEEEKKKKYEEEKAKVLAKYREDDHFSLETGARRDHEVVMEDLKKKVEAEQMAECTFYPKTAKKFVAPAGDATVRHNTASVLREDALLKQKQAKEYQILKRYQEDLHDASQFYSWQEKMKEQDQSEEEARVRQRAIEQGMQLSRESAMEAYESSVRRKHIMAEHQREDTSEIEKELELGEKKVLVDETKEEMTGHGMTWAEVSKNRTPPSEPPVCAMRRLPRRDRSRPLSGRARRPSSPAPSRKTSKSSTRPEPRSERAERAGGSGASSALAKWRQLPREEPGSWVPPPLEAQLEAIGMEHHEDAAKVMAEGKELELELEEVYPEKHRTTVEMHKLQRILQPLSPLFLPQLPPIPDTWMFESKETPQSFKDYVLERPPAPARAHYKIYLLPLTEPGGGHEHVGTLPDLRILQRFVEAWFDLPCKVLPFDPLLTGKGIASRGNGHGNDLQYHAKDSLRQIRIRLPMDGFCIIGITMADLFESSQMFVHSSLSLRDRAGIFSLCRLDPAWYRVSCQMDFNALRVVEGYPKERREGDLETLLRRAHGMLSHDLGHFFGMRHCQFYLCRMQGSSGLHESDANQDQVDLCPVCLRKLSWNLACGTHEASPPDLTTWCILRYRRLLAHAERLGPVLHAYKLWLRSRLAQLDFNVLPAAAAAAAAVSVASAVRKDGLEEEEAEQAQVDVIQLTPDSRAKHEAELLMLFSRHDEDGDGRMKVKEFCRLISSVDEAFSAISAMKMFEAADVNKDGSVEVKEFLSWLLLPDDPGEAEVRILKRLSVARAELGCSHGNICGEKLGKDRGKAREKEQEILKERVNNADNMRKEKEVEFERKKKEDEQEMERKRDLIRQIRALEKVPVEKYKMFDPAEPPCQGLLDEMSLAELKERLRIVRMSQMTWVQSHREKEIDIKRERQLARKVEKQEELTEKAEMLAKVRERAREEQQQRHEEIRRQKILEEEQKQRHREQCITEVAQKLQLKKRQKKEEEQRLKLELKEIATKRQFLAASAEQVEAKAHAEQQAGLDREAMKRQKVTLIEQRKKNQTKEHEIEEYQQMQQTVTARVERAKAADLVLKQEILQSVQSARNMQRHTAKKNEFIRVLGKGAFGVVELWRQKFKDEQLVAAKRIHVGEMSKEEIEQTRQEAQVLKALEHPHIVTYMGSWVNRKEEDLIIVQHYCDGGDLAHYIFYKKKNKELIPETNVIQWLAQLSHALQYCHKRAKILHRDVKPSNVFLTQDLRSVQLGDFGIAKNLRSTATLCQTVVGTQAYMSPELTRMQKYGPKTEVWSLGATLYEMCAQEKLYVSADVLELVEQIASTKEAPRLSSELGYSWELQEICAAMLVKDPGTRPTLSEMLTDHELLRVTVLQLERNVEWKDSLVPEELHSLEVPSESQEKLRELFKKYSKNGLLSRTELTNLLQKLHPKWASGVASVLLKAADSNGDENLDYEEFLSWLLGGEQEWTPIKQAMISAEDDADAPVLPEGSGGGFSEMAADARERLLKSSTGSGMTLEEAAEVKELQELVKLQKDLIELLKQFPAFDPISEAMAVLDFSSWSVPQLKEYISAEGRSIAGLSEKQDLVELCDQIFADSTVSSDPVSVSPEERRLGAESLARAKCIDARLRCIQILQDTSQAGPDPVELAVAVRQAQRLLSTEPCETAILSHSQRLGMCAEDQFKSAKTLPEMEQAVNLMQAVQDAVKMPDGRKNCVSARALDEANSCLQQTRMKEKQIGVRSQCGPFVKNISLKGDVPFPELQKKLAELWSKPLDSLSFFTTDGQLLDAEKWQELQLGKGPIEVKMLLERGDRKGSKAKSKVAPKSRPPDKEKRSLAGLAASGSPWKS</sequence>
<evidence type="ECO:0000256" key="13">
    <source>
        <dbReference type="ARBA" id="ARBA00023049"/>
    </source>
</evidence>
<feature type="domain" description="C3H1-type" evidence="21">
    <location>
        <begin position="43"/>
        <end position="71"/>
    </location>
</feature>
<dbReference type="EC" id="2.7.11.1" evidence="2"/>
<dbReference type="Gene3D" id="1.10.510.10">
    <property type="entry name" value="Transferase(Phosphotransferase) domain 1"/>
    <property type="match status" value="1"/>
</dbReference>
<dbReference type="InterPro" id="IPR002048">
    <property type="entry name" value="EF_hand_dom"/>
</dbReference>
<evidence type="ECO:0000256" key="12">
    <source>
        <dbReference type="ARBA" id="ARBA00022840"/>
    </source>
</evidence>
<dbReference type="PANTHER" id="PTHR44899:SF3">
    <property type="entry name" value="SERINE_THREONINE-PROTEIN KINASE NEK1"/>
    <property type="match status" value="1"/>
</dbReference>
<evidence type="ECO:0000256" key="6">
    <source>
        <dbReference type="ARBA" id="ARBA00022723"/>
    </source>
</evidence>
<dbReference type="Gene3D" id="1.10.238.10">
    <property type="entry name" value="EF-hand"/>
    <property type="match status" value="2"/>
</dbReference>
<evidence type="ECO:0000256" key="3">
    <source>
        <dbReference type="ARBA" id="ARBA00022527"/>
    </source>
</evidence>
<evidence type="ECO:0000256" key="9">
    <source>
        <dbReference type="ARBA" id="ARBA00022801"/>
    </source>
</evidence>
<dbReference type="SMART" id="SM00220">
    <property type="entry name" value="S_TKc"/>
    <property type="match status" value="1"/>
</dbReference>
<feature type="coiled-coil region" evidence="18">
    <location>
        <begin position="1394"/>
        <end position="1492"/>
    </location>
</feature>
<name>A0ABP0I133_9DINO</name>
<keyword evidence="11" id="KW-0106">Calcium</keyword>
<evidence type="ECO:0000256" key="18">
    <source>
        <dbReference type="SAM" id="Coils"/>
    </source>
</evidence>
<feature type="compositionally biased region" description="Low complexity" evidence="19">
    <location>
        <begin position="724"/>
        <end position="745"/>
    </location>
</feature>
<feature type="zinc finger region" description="C3H1-type" evidence="17">
    <location>
        <begin position="43"/>
        <end position="71"/>
    </location>
</feature>
<dbReference type="PROSITE" id="PS50011">
    <property type="entry name" value="PROTEIN_KINASE_DOM"/>
    <property type="match status" value="1"/>
</dbReference>
<comment type="catalytic activity">
    <reaction evidence="16">
        <text>L-seryl-[protein] + ATP = O-phospho-L-seryl-[protein] + ADP + H(+)</text>
        <dbReference type="Rhea" id="RHEA:17989"/>
        <dbReference type="Rhea" id="RHEA-COMP:9863"/>
        <dbReference type="Rhea" id="RHEA-COMP:11604"/>
        <dbReference type="ChEBI" id="CHEBI:15378"/>
        <dbReference type="ChEBI" id="CHEBI:29999"/>
        <dbReference type="ChEBI" id="CHEBI:30616"/>
        <dbReference type="ChEBI" id="CHEBI:83421"/>
        <dbReference type="ChEBI" id="CHEBI:456216"/>
        <dbReference type="EC" id="2.7.11.1"/>
    </reaction>
</comment>
<dbReference type="PROSITE" id="PS50222">
    <property type="entry name" value="EF_HAND_2"/>
    <property type="match status" value="2"/>
</dbReference>
<dbReference type="Pfam" id="PF13499">
    <property type="entry name" value="EF-hand_7"/>
    <property type="match status" value="1"/>
</dbReference>
<reference evidence="23 24" key="1">
    <citation type="submission" date="2024-02" db="EMBL/GenBank/DDBJ databases">
        <authorList>
            <person name="Chen Y."/>
            <person name="Shah S."/>
            <person name="Dougan E. K."/>
            <person name="Thang M."/>
            <person name="Chan C."/>
        </authorList>
    </citation>
    <scope>NUCLEOTIDE SEQUENCE [LARGE SCALE GENOMIC DNA]</scope>
</reference>
<evidence type="ECO:0000259" key="22">
    <source>
        <dbReference type="PROSITE" id="PS50222"/>
    </source>
</evidence>
<dbReference type="EMBL" id="CAXAMM010002158">
    <property type="protein sequence ID" value="CAK8995000.1"/>
    <property type="molecule type" value="Genomic_DNA"/>
</dbReference>
<dbReference type="Gene3D" id="3.30.470.20">
    <property type="entry name" value="ATP-grasp fold, B domain"/>
    <property type="match status" value="1"/>
</dbReference>
<dbReference type="InterPro" id="IPR004344">
    <property type="entry name" value="TTL/TTLL_fam"/>
</dbReference>
<evidence type="ECO:0000313" key="24">
    <source>
        <dbReference type="Proteomes" id="UP001642464"/>
    </source>
</evidence>
<keyword evidence="13" id="KW-0482">Metalloprotease</keyword>
<feature type="region of interest" description="Disordered" evidence="19">
    <location>
        <begin position="2291"/>
        <end position="2331"/>
    </location>
</feature>
<comment type="cofactor">
    <cofactor evidence="1">
        <name>Zn(2+)</name>
        <dbReference type="ChEBI" id="CHEBI:29105"/>
    </cofactor>
</comment>
<evidence type="ECO:0000256" key="8">
    <source>
        <dbReference type="ARBA" id="ARBA00022777"/>
    </source>
</evidence>
<keyword evidence="10 17" id="KW-0862">Zinc</keyword>
<feature type="coiled-coil region" evidence="18">
    <location>
        <begin position="1297"/>
        <end position="1346"/>
    </location>
</feature>
<dbReference type="Pfam" id="PF03133">
    <property type="entry name" value="TTL"/>
    <property type="match status" value="1"/>
</dbReference>
<evidence type="ECO:0000256" key="7">
    <source>
        <dbReference type="ARBA" id="ARBA00022741"/>
    </source>
</evidence>
<feature type="region of interest" description="Disordered" evidence="19">
    <location>
        <begin position="684"/>
        <end position="784"/>
    </location>
</feature>
<evidence type="ECO:0000256" key="2">
    <source>
        <dbReference type="ARBA" id="ARBA00012513"/>
    </source>
</evidence>
<evidence type="ECO:0000259" key="20">
    <source>
        <dbReference type="PROSITE" id="PS50011"/>
    </source>
</evidence>
<dbReference type="InterPro" id="IPR018247">
    <property type="entry name" value="EF_Hand_1_Ca_BS"/>
</dbReference>
<keyword evidence="6 17" id="KW-0479">Metal-binding</keyword>
<evidence type="ECO:0000256" key="15">
    <source>
        <dbReference type="ARBA" id="ARBA00047899"/>
    </source>
</evidence>
<dbReference type="InterPro" id="IPR012962">
    <property type="entry name" value="Pept_M54_archaemetzincn"/>
</dbReference>
<dbReference type="InterPro" id="IPR024079">
    <property type="entry name" value="MetalloPept_cat_dom_sf"/>
</dbReference>
<feature type="coiled-coil region" evidence="18">
    <location>
        <begin position="1527"/>
        <end position="1561"/>
    </location>
</feature>
<keyword evidence="5" id="KW-0808">Transferase</keyword>
<keyword evidence="12" id="KW-0067">ATP-binding</keyword>
<dbReference type="SUPFAM" id="SSF56059">
    <property type="entry name" value="Glutathione synthetase ATP-binding domain-like"/>
    <property type="match status" value="1"/>
</dbReference>
<dbReference type="PROSITE" id="PS00108">
    <property type="entry name" value="PROTEIN_KINASE_ST"/>
    <property type="match status" value="1"/>
</dbReference>
<evidence type="ECO:0000256" key="17">
    <source>
        <dbReference type="PROSITE-ProRule" id="PRU00723"/>
    </source>
</evidence>
<dbReference type="InterPro" id="IPR011009">
    <property type="entry name" value="Kinase-like_dom_sf"/>
</dbReference>
<comment type="catalytic activity">
    <reaction evidence="15">
        <text>L-threonyl-[protein] + ATP = O-phospho-L-threonyl-[protein] + ADP + H(+)</text>
        <dbReference type="Rhea" id="RHEA:46608"/>
        <dbReference type="Rhea" id="RHEA-COMP:11060"/>
        <dbReference type="Rhea" id="RHEA-COMP:11605"/>
        <dbReference type="ChEBI" id="CHEBI:15378"/>
        <dbReference type="ChEBI" id="CHEBI:30013"/>
        <dbReference type="ChEBI" id="CHEBI:30616"/>
        <dbReference type="ChEBI" id="CHEBI:61977"/>
        <dbReference type="ChEBI" id="CHEBI:456216"/>
        <dbReference type="EC" id="2.7.11.1"/>
    </reaction>
</comment>
<evidence type="ECO:0000256" key="10">
    <source>
        <dbReference type="ARBA" id="ARBA00022833"/>
    </source>
</evidence>
<keyword evidence="8 23" id="KW-0418">Kinase</keyword>
<dbReference type="SUPFAM" id="SSF47473">
    <property type="entry name" value="EF-hand"/>
    <property type="match status" value="1"/>
</dbReference>
<accession>A0ABP0I133</accession>
<dbReference type="InterPro" id="IPR008271">
    <property type="entry name" value="Ser/Thr_kinase_AS"/>
</dbReference>
<dbReference type="InterPro" id="IPR000719">
    <property type="entry name" value="Prot_kinase_dom"/>
</dbReference>
<evidence type="ECO:0000256" key="16">
    <source>
        <dbReference type="ARBA" id="ARBA00048679"/>
    </source>
</evidence>
<evidence type="ECO:0000313" key="23">
    <source>
        <dbReference type="EMBL" id="CAK8995000.1"/>
    </source>
</evidence>
<keyword evidence="17" id="KW-0863">Zinc-finger</keyword>
<evidence type="ECO:0000256" key="11">
    <source>
        <dbReference type="ARBA" id="ARBA00022837"/>
    </source>
</evidence>
<comment type="caution">
    <text evidence="23">The sequence shown here is derived from an EMBL/GenBank/DDBJ whole genome shotgun (WGS) entry which is preliminary data.</text>
</comment>
<evidence type="ECO:0000256" key="5">
    <source>
        <dbReference type="ARBA" id="ARBA00022679"/>
    </source>
</evidence>
<dbReference type="PROSITE" id="PS51221">
    <property type="entry name" value="TTL"/>
    <property type="match status" value="1"/>
</dbReference>
<evidence type="ECO:0000256" key="14">
    <source>
        <dbReference type="ARBA" id="ARBA00024334"/>
    </source>
</evidence>
<dbReference type="Pfam" id="PF00069">
    <property type="entry name" value="Pkinase"/>
    <property type="match status" value="1"/>
</dbReference>
<feature type="domain" description="EF-hand" evidence="22">
    <location>
        <begin position="1224"/>
        <end position="1259"/>
    </location>
</feature>